<dbReference type="eggNOG" id="COG1502">
    <property type="taxonomic scope" value="Bacteria"/>
</dbReference>
<evidence type="ECO:0000256" key="3">
    <source>
        <dbReference type="ARBA" id="ARBA00012027"/>
    </source>
</evidence>
<dbReference type="PANTHER" id="PTHR43856">
    <property type="entry name" value="CARDIOLIPIN HYDROLASE"/>
    <property type="match status" value="1"/>
</dbReference>
<dbReference type="EC" id="3.1.4.4" evidence="3"/>
<keyword evidence="5" id="KW-0442">Lipid degradation</keyword>
<comment type="catalytic activity">
    <reaction evidence="1">
        <text>a 1,2-diacyl-sn-glycero-3-phosphocholine + H2O = a 1,2-diacyl-sn-glycero-3-phosphate + choline + H(+)</text>
        <dbReference type="Rhea" id="RHEA:14445"/>
        <dbReference type="ChEBI" id="CHEBI:15354"/>
        <dbReference type="ChEBI" id="CHEBI:15377"/>
        <dbReference type="ChEBI" id="CHEBI:15378"/>
        <dbReference type="ChEBI" id="CHEBI:57643"/>
        <dbReference type="ChEBI" id="CHEBI:58608"/>
        <dbReference type="EC" id="3.1.4.4"/>
    </reaction>
</comment>
<keyword evidence="10" id="KW-1185">Reference proteome</keyword>
<dbReference type="GO" id="GO:0016042">
    <property type="term" value="P:lipid catabolic process"/>
    <property type="evidence" value="ECO:0007669"/>
    <property type="project" value="UniProtKB-KW"/>
</dbReference>
<evidence type="ECO:0000256" key="7">
    <source>
        <dbReference type="SAM" id="Phobius"/>
    </source>
</evidence>
<evidence type="ECO:0000313" key="9">
    <source>
        <dbReference type="EMBL" id="ADR18794.1"/>
    </source>
</evidence>
<dbReference type="Gene3D" id="3.30.870.10">
    <property type="entry name" value="Endonuclease Chain A"/>
    <property type="match status" value="1"/>
</dbReference>
<evidence type="ECO:0000256" key="4">
    <source>
        <dbReference type="ARBA" id="ARBA00022801"/>
    </source>
</evidence>
<dbReference type="PROSITE" id="PS50035">
    <property type="entry name" value="PLD"/>
    <property type="match status" value="1"/>
</dbReference>
<dbReference type="RefSeq" id="WP_013451007.1">
    <property type="nucleotide sequence ID" value="NC_014758.1"/>
</dbReference>
<dbReference type="AlphaFoldDB" id="E4THA0"/>
<evidence type="ECO:0000313" key="10">
    <source>
        <dbReference type="Proteomes" id="UP000007039"/>
    </source>
</evidence>
<feature type="transmembrane region" description="Helical" evidence="7">
    <location>
        <begin position="12"/>
        <end position="31"/>
    </location>
</feature>
<organism evidence="9 10">
    <name type="scientific">Calditerrivibrio nitroreducens (strain DSM 19672 / NBRC 101217 / Yu37-1)</name>
    <dbReference type="NCBI Taxonomy" id="768670"/>
    <lineage>
        <taxon>Bacteria</taxon>
        <taxon>Pseudomonadati</taxon>
        <taxon>Deferribacterota</taxon>
        <taxon>Deferribacteres</taxon>
        <taxon>Deferribacterales</taxon>
        <taxon>Calditerrivibrionaceae</taxon>
    </lineage>
</organism>
<protein>
    <recommendedName>
        <fullName evidence="3">phospholipase D</fullName>
        <ecNumber evidence="3">3.1.4.4</ecNumber>
    </recommendedName>
</protein>
<accession>E4THA0</accession>
<dbReference type="GO" id="GO:0004630">
    <property type="term" value="F:phospholipase D activity"/>
    <property type="evidence" value="ECO:0007669"/>
    <property type="project" value="UniProtKB-EC"/>
</dbReference>
<sequence length="188" mass="21085" precursor="true">MSFTKKLLSVALNKGFLICLIFILTILVWVVKNNPADDDVKFLADDGLIKEMLSDIEFSKKSIFISIYMFKADDTGDASQLKDALIRAADRGVKVYIVMDVAKEDITTEANTSTGKDLSNHGIMVKYDSPLRKLHSKLMVIDEKIVYIGSHNYTNSAFSKNNETSVKIISDKLAKEAISYIKNIKTYD</sequence>
<proteinExistence type="inferred from homology"/>
<dbReference type="HOGENOM" id="CLU_122247_0_0_0"/>
<comment type="similarity">
    <text evidence="2">Belongs to the phospholipase D family.</text>
</comment>
<dbReference type="InterPro" id="IPR025202">
    <property type="entry name" value="PLD-like_dom"/>
</dbReference>
<evidence type="ECO:0000256" key="1">
    <source>
        <dbReference type="ARBA" id="ARBA00000798"/>
    </source>
</evidence>
<name>E4THA0_CALNY</name>
<dbReference type="InterPro" id="IPR001736">
    <property type="entry name" value="PLipase_D/transphosphatidylase"/>
</dbReference>
<dbReference type="EMBL" id="CP002347">
    <property type="protein sequence ID" value="ADR18794.1"/>
    <property type="molecule type" value="Genomic_DNA"/>
</dbReference>
<dbReference type="STRING" id="768670.Calni_0883"/>
<dbReference type="SMART" id="SM00155">
    <property type="entry name" value="PLDc"/>
    <property type="match status" value="1"/>
</dbReference>
<dbReference type="KEGG" id="cni:Calni_0883"/>
<feature type="domain" description="PLD phosphodiesterase" evidence="8">
    <location>
        <begin position="130"/>
        <end position="157"/>
    </location>
</feature>
<gene>
    <name evidence="9" type="ordered locus">Calni_0883</name>
</gene>
<evidence type="ECO:0000256" key="2">
    <source>
        <dbReference type="ARBA" id="ARBA00008664"/>
    </source>
</evidence>
<reference evidence="9 10" key="2">
    <citation type="journal article" date="2011" name="Stand. Genomic Sci.">
        <title>Complete genome sequence of Calditerrivibrio nitroreducens type strain (Yu37-1).</title>
        <authorList>
            <person name="Pitluck S."/>
            <person name="Sikorski J."/>
            <person name="Zeytun A."/>
            <person name="Lapidus A."/>
            <person name="Nolan M."/>
            <person name="Lucas S."/>
            <person name="Hammon N."/>
            <person name="Deshpande S."/>
            <person name="Cheng J.F."/>
            <person name="Tapia R."/>
            <person name="Han C."/>
            <person name="Goodwin L."/>
            <person name="Liolios K."/>
            <person name="Pagani I."/>
            <person name="Ivanova N."/>
            <person name="Mavromatis K."/>
            <person name="Pati A."/>
            <person name="Chen A."/>
            <person name="Palaniappan K."/>
            <person name="Hauser L."/>
            <person name="Chang Y.J."/>
            <person name="Jeffries C.D."/>
            <person name="Detter J.C."/>
            <person name="Brambilla E."/>
            <person name="Djao O.D."/>
            <person name="Rohde M."/>
            <person name="Spring S."/>
            <person name="Goker M."/>
            <person name="Woyke T."/>
            <person name="Bristow J."/>
            <person name="Eisen J.A."/>
            <person name="Markowitz V."/>
            <person name="Hugenholtz P."/>
            <person name="Kyrpides N.C."/>
            <person name="Klenk H.P."/>
            <person name="Land M."/>
        </authorList>
    </citation>
    <scope>NUCLEOTIDE SEQUENCE [LARGE SCALE GENOMIC DNA]</scope>
    <source>
        <strain evidence="10">DSM 19672 / NBRC 101217 / Yu37-1</strain>
    </source>
</reference>
<evidence type="ECO:0000256" key="6">
    <source>
        <dbReference type="ARBA" id="ARBA00023098"/>
    </source>
</evidence>
<dbReference type="SUPFAM" id="SSF56024">
    <property type="entry name" value="Phospholipase D/nuclease"/>
    <property type="match status" value="1"/>
</dbReference>
<dbReference type="GO" id="GO:0016891">
    <property type="term" value="F:RNA endonuclease activity producing 5'-phosphomonoesters, hydrolytic mechanism"/>
    <property type="evidence" value="ECO:0007669"/>
    <property type="project" value="TreeGrafter"/>
</dbReference>
<dbReference type="Pfam" id="PF13091">
    <property type="entry name" value="PLDc_2"/>
    <property type="match status" value="1"/>
</dbReference>
<dbReference type="Proteomes" id="UP000007039">
    <property type="component" value="Chromosome"/>
</dbReference>
<dbReference type="PANTHER" id="PTHR43856:SF1">
    <property type="entry name" value="MITOCHONDRIAL CARDIOLIPIN HYDROLASE"/>
    <property type="match status" value="1"/>
</dbReference>
<evidence type="ECO:0000256" key="5">
    <source>
        <dbReference type="ARBA" id="ARBA00022963"/>
    </source>
</evidence>
<keyword evidence="7" id="KW-1133">Transmembrane helix</keyword>
<keyword evidence="4" id="KW-0378">Hydrolase</keyword>
<keyword evidence="7" id="KW-0812">Transmembrane</keyword>
<dbReference type="InterPro" id="IPR051406">
    <property type="entry name" value="PLD_domain"/>
</dbReference>
<reference key="1">
    <citation type="submission" date="2010-11" db="EMBL/GenBank/DDBJ databases">
        <title>The complete genome of chromosome of Calditerrivibrio nitroreducens DSM 19672.</title>
        <authorList>
            <consortium name="US DOE Joint Genome Institute (JGI-PGF)"/>
            <person name="Lucas S."/>
            <person name="Copeland A."/>
            <person name="Lapidus A."/>
            <person name="Bruce D."/>
            <person name="Goodwin L."/>
            <person name="Pitluck S."/>
            <person name="Kyrpides N."/>
            <person name="Mavromatis K."/>
            <person name="Ivanova N."/>
            <person name="Mikhailova N."/>
            <person name="Zeytun A."/>
            <person name="Brettin T."/>
            <person name="Detter J.C."/>
            <person name="Tapia R."/>
            <person name="Han C."/>
            <person name="Land M."/>
            <person name="Hauser L."/>
            <person name="Markowitz V."/>
            <person name="Cheng J.-F."/>
            <person name="Hugenholtz P."/>
            <person name="Woyke T."/>
            <person name="Wu D."/>
            <person name="Spring S."/>
            <person name="Schroeder M."/>
            <person name="Brambilla E."/>
            <person name="Klenk H.-P."/>
            <person name="Eisen J.A."/>
        </authorList>
    </citation>
    <scope>NUCLEOTIDE SEQUENCE [LARGE SCALE GENOMIC DNA]</scope>
    <source>
        <strain>DSM 19672</strain>
    </source>
</reference>
<keyword evidence="6" id="KW-0443">Lipid metabolism</keyword>
<keyword evidence="7" id="KW-0472">Membrane</keyword>
<dbReference type="GO" id="GO:0006793">
    <property type="term" value="P:phosphorus metabolic process"/>
    <property type="evidence" value="ECO:0007669"/>
    <property type="project" value="UniProtKB-ARBA"/>
</dbReference>
<evidence type="ECO:0000259" key="8">
    <source>
        <dbReference type="PROSITE" id="PS50035"/>
    </source>
</evidence>